<name>A0A820EEU5_9BILA</name>
<evidence type="ECO:0000259" key="1">
    <source>
        <dbReference type="Pfam" id="PF22311"/>
    </source>
</evidence>
<dbReference type="EMBL" id="CAJOBE010022012">
    <property type="protein sequence ID" value="CAF4247670.1"/>
    <property type="molecule type" value="Genomic_DNA"/>
</dbReference>
<organism evidence="2 3">
    <name type="scientific">Rotaria sordida</name>
    <dbReference type="NCBI Taxonomy" id="392033"/>
    <lineage>
        <taxon>Eukaryota</taxon>
        <taxon>Metazoa</taxon>
        <taxon>Spiralia</taxon>
        <taxon>Gnathifera</taxon>
        <taxon>Rotifera</taxon>
        <taxon>Eurotatoria</taxon>
        <taxon>Bdelloidea</taxon>
        <taxon>Philodinida</taxon>
        <taxon>Philodinidae</taxon>
        <taxon>Rotaria</taxon>
    </lineage>
</organism>
<evidence type="ECO:0000313" key="2">
    <source>
        <dbReference type="EMBL" id="CAF4247670.1"/>
    </source>
</evidence>
<accession>A0A820EEU5</accession>
<comment type="caution">
    <text evidence="2">The sequence shown here is derived from an EMBL/GenBank/DDBJ whole genome shotgun (WGS) entry which is preliminary data.</text>
</comment>
<dbReference type="AlphaFoldDB" id="A0A820EEU5"/>
<sequence>MVYLGTSNCCDQFDPLYDGECNYICAPSGGIRGDGDGKCTDFHAKATALGTIWMAPKP</sequence>
<proteinExistence type="predicted"/>
<gene>
    <name evidence="2" type="ORF">FNK824_LOCUS38467</name>
</gene>
<protein>
    <recommendedName>
        <fullName evidence="1">DUF6970 domain-containing protein</fullName>
    </recommendedName>
</protein>
<dbReference type="Proteomes" id="UP000663874">
    <property type="component" value="Unassembled WGS sequence"/>
</dbReference>
<dbReference type="Pfam" id="PF22311">
    <property type="entry name" value="DUF6970"/>
    <property type="match status" value="1"/>
</dbReference>
<reference evidence="2" key="1">
    <citation type="submission" date="2021-02" db="EMBL/GenBank/DDBJ databases">
        <authorList>
            <person name="Nowell W R."/>
        </authorList>
    </citation>
    <scope>NUCLEOTIDE SEQUENCE</scope>
</reference>
<feature type="domain" description="DUF6970" evidence="1">
    <location>
        <begin position="1"/>
        <end position="54"/>
    </location>
</feature>
<evidence type="ECO:0000313" key="3">
    <source>
        <dbReference type="Proteomes" id="UP000663874"/>
    </source>
</evidence>
<dbReference type="InterPro" id="IPR054243">
    <property type="entry name" value="DUF6970"/>
</dbReference>
<feature type="non-terminal residue" evidence="2">
    <location>
        <position position="58"/>
    </location>
</feature>